<comment type="caution">
    <text evidence="3">The sequence shown here is derived from an EMBL/GenBank/DDBJ whole genome shotgun (WGS) entry which is preliminary data.</text>
</comment>
<dbReference type="InterPro" id="IPR003660">
    <property type="entry name" value="HAMP_dom"/>
</dbReference>
<dbReference type="GO" id="GO:0007165">
    <property type="term" value="P:signal transduction"/>
    <property type="evidence" value="ECO:0007669"/>
    <property type="project" value="InterPro"/>
</dbReference>
<keyword evidence="1" id="KW-0472">Membrane</keyword>
<organism evidence="3 4">
    <name type="scientific">Rhizophlyctis rosea</name>
    <dbReference type="NCBI Taxonomy" id="64517"/>
    <lineage>
        <taxon>Eukaryota</taxon>
        <taxon>Fungi</taxon>
        <taxon>Fungi incertae sedis</taxon>
        <taxon>Chytridiomycota</taxon>
        <taxon>Chytridiomycota incertae sedis</taxon>
        <taxon>Chytridiomycetes</taxon>
        <taxon>Rhizophlyctidales</taxon>
        <taxon>Rhizophlyctidaceae</taxon>
        <taxon>Rhizophlyctis</taxon>
    </lineage>
</organism>
<accession>A0AAD5X9C6</accession>
<dbReference type="PROSITE" id="PS50885">
    <property type="entry name" value="HAMP"/>
    <property type="match status" value="1"/>
</dbReference>
<dbReference type="CDD" id="cd06225">
    <property type="entry name" value="HAMP"/>
    <property type="match status" value="1"/>
</dbReference>
<dbReference type="AlphaFoldDB" id="A0AAD5X9C6"/>
<evidence type="ECO:0000313" key="3">
    <source>
        <dbReference type="EMBL" id="KAJ3056099.1"/>
    </source>
</evidence>
<feature type="transmembrane region" description="Helical" evidence="1">
    <location>
        <begin position="317"/>
        <end position="338"/>
    </location>
</feature>
<dbReference type="SUPFAM" id="SSF158472">
    <property type="entry name" value="HAMP domain-like"/>
    <property type="match status" value="1"/>
</dbReference>
<gene>
    <name evidence="3" type="ORF">HK097_008135</name>
</gene>
<evidence type="ECO:0000256" key="1">
    <source>
        <dbReference type="SAM" id="Phobius"/>
    </source>
</evidence>
<reference evidence="3" key="1">
    <citation type="submission" date="2020-05" db="EMBL/GenBank/DDBJ databases">
        <title>Phylogenomic resolution of chytrid fungi.</title>
        <authorList>
            <person name="Stajich J.E."/>
            <person name="Amses K."/>
            <person name="Simmons R."/>
            <person name="Seto K."/>
            <person name="Myers J."/>
            <person name="Bonds A."/>
            <person name="Quandt C.A."/>
            <person name="Barry K."/>
            <person name="Liu P."/>
            <person name="Grigoriev I."/>
            <person name="Longcore J.E."/>
            <person name="James T.Y."/>
        </authorList>
    </citation>
    <scope>NUCLEOTIDE SEQUENCE</scope>
    <source>
        <strain evidence="3">JEL0318</strain>
    </source>
</reference>
<sequence>MEETQSRPGKPTVPPSDAVPNLVHILQYLGLEGDGLAVFVVATIGMVLAAILLREESQLRLQSIAEVRRQQTEALIVGIKEDMELLCNRVVIRDLIEKSSNGTLTAAEWGFGQADVDAVFSVYRELTAVRFVDINKKEVFTYNDGTVSADDMGGWMEEEVRWGFHSSIPSSFGNTTYWQLSHPVYSPTDNTPTGRMQVIFDSIVLQRTVDEPPASQIQGRSILVALVNSTHFTLVVRPSSRPSIYGKYWAVDDYPCVGEAVKHGGIGYTTGTAIGGNDKVRCAYEMVKVSDQNYPWILMNRASVSKLDARVVRLRNALLGAIGLLLILVLVVSAWLAVRLARPVYALRECAIKLANGDLASRAPLKRAVFPDEISDLALAFNAMASEVVK</sequence>
<dbReference type="Pfam" id="PF00672">
    <property type="entry name" value="HAMP"/>
    <property type="match status" value="1"/>
</dbReference>
<dbReference type="Gene3D" id="6.10.340.10">
    <property type="match status" value="1"/>
</dbReference>
<feature type="transmembrane region" description="Helical" evidence="1">
    <location>
        <begin position="36"/>
        <end position="53"/>
    </location>
</feature>
<keyword evidence="1" id="KW-1133">Transmembrane helix</keyword>
<evidence type="ECO:0000259" key="2">
    <source>
        <dbReference type="PROSITE" id="PS50885"/>
    </source>
</evidence>
<protein>
    <recommendedName>
        <fullName evidence="2">HAMP domain-containing protein</fullName>
    </recommendedName>
</protein>
<dbReference type="Proteomes" id="UP001212841">
    <property type="component" value="Unassembled WGS sequence"/>
</dbReference>
<name>A0AAD5X9C6_9FUNG</name>
<proteinExistence type="predicted"/>
<feature type="domain" description="HAMP" evidence="2">
    <location>
        <begin position="338"/>
        <end position="388"/>
    </location>
</feature>
<dbReference type="GO" id="GO:0016020">
    <property type="term" value="C:membrane"/>
    <property type="evidence" value="ECO:0007669"/>
    <property type="project" value="InterPro"/>
</dbReference>
<dbReference type="EMBL" id="JADGJD010000046">
    <property type="protein sequence ID" value="KAJ3056099.1"/>
    <property type="molecule type" value="Genomic_DNA"/>
</dbReference>
<keyword evidence="4" id="KW-1185">Reference proteome</keyword>
<keyword evidence="1" id="KW-0812">Transmembrane</keyword>
<evidence type="ECO:0000313" key="4">
    <source>
        <dbReference type="Proteomes" id="UP001212841"/>
    </source>
</evidence>